<evidence type="ECO:0000313" key="1">
    <source>
        <dbReference type="EMBL" id="ENO91137.1"/>
    </source>
</evidence>
<dbReference type="RefSeq" id="WP_004386432.1">
    <property type="nucleotide sequence ID" value="NZ_AMXF01000395.1"/>
</dbReference>
<proteinExistence type="predicted"/>
<dbReference type="OrthoDB" id="9762834at2"/>
<dbReference type="AlphaFoldDB" id="N6Z975"/>
<accession>N6Z975</accession>
<comment type="caution">
    <text evidence="1">The sequence shown here is derived from an EMBL/GenBank/DDBJ whole genome shotgun (WGS) entry which is preliminary data.</text>
</comment>
<name>N6Z975_9RHOO</name>
<sequence>RLVEGWIAGLGEPLPVAARSALALVGGGKPAEAYEGSEHRHGEVEEASLARCYPDYATLTADGRFEHLARELYAPLLDWIDGHVEAVPHPAPAPLEPAR</sequence>
<dbReference type="InterPro" id="IPR011335">
    <property type="entry name" value="Restrct_endonuc-II-like"/>
</dbReference>
<keyword evidence="2" id="KW-1185">Reference proteome</keyword>
<evidence type="ECO:0000313" key="2">
    <source>
        <dbReference type="Proteomes" id="UP000013047"/>
    </source>
</evidence>
<reference evidence="1 2" key="1">
    <citation type="submission" date="2012-09" db="EMBL/GenBank/DDBJ databases">
        <title>Draft Genome Sequences of 6 Strains from Genus Thauera.</title>
        <authorList>
            <person name="Liu B."/>
            <person name="Shapleigh J.P."/>
            <person name="Frostegard A.H."/>
        </authorList>
    </citation>
    <scope>NUCLEOTIDE SEQUENCE [LARGE SCALE GENOMIC DNA]</scope>
    <source>
        <strain evidence="1 2">B4P</strain>
    </source>
</reference>
<dbReference type="SUPFAM" id="SSF52980">
    <property type="entry name" value="Restriction endonuclease-like"/>
    <property type="match status" value="1"/>
</dbReference>
<gene>
    <name evidence="1" type="ORF">C667_22754</name>
</gene>
<protein>
    <submittedName>
        <fullName evidence="1">Exodeoxyribonuclease V subunit gamma</fullName>
    </submittedName>
</protein>
<feature type="non-terminal residue" evidence="1">
    <location>
        <position position="1"/>
    </location>
</feature>
<dbReference type="Proteomes" id="UP000013047">
    <property type="component" value="Unassembled WGS sequence"/>
</dbReference>
<dbReference type="EMBL" id="AMXF01000395">
    <property type="protein sequence ID" value="ENO91137.1"/>
    <property type="molecule type" value="Genomic_DNA"/>
</dbReference>
<organism evidence="1 2">
    <name type="scientific">Thauera phenylacetica B4P</name>
    <dbReference type="NCBI Taxonomy" id="1234382"/>
    <lineage>
        <taxon>Bacteria</taxon>
        <taxon>Pseudomonadati</taxon>
        <taxon>Pseudomonadota</taxon>
        <taxon>Betaproteobacteria</taxon>
        <taxon>Rhodocyclales</taxon>
        <taxon>Zoogloeaceae</taxon>
        <taxon>Thauera</taxon>
    </lineage>
</organism>